<dbReference type="Proteomes" id="UP000271974">
    <property type="component" value="Unassembled WGS sequence"/>
</dbReference>
<comment type="caution">
    <text evidence="1">The sequence shown here is derived from an EMBL/GenBank/DDBJ whole genome shotgun (WGS) entry which is preliminary data.</text>
</comment>
<gene>
    <name evidence="1" type="ORF">EGW08_008864</name>
</gene>
<reference evidence="1 2" key="1">
    <citation type="submission" date="2019-01" db="EMBL/GenBank/DDBJ databases">
        <title>A draft genome assembly of the solar-powered sea slug Elysia chlorotica.</title>
        <authorList>
            <person name="Cai H."/>
            <person name="Li Q."/>
            <person name="Fang X."/>
            <person name="Li J."/>
            <person name="Curtis N.E."/>
            <person name="Altenburger A."/>
            <person name="Shibata T."/>
            <person name="Feng M."/>
            <person name="Maeda T."/>
            <person name="Schwartz J.A."/>
            <person name="Shigenobu S."/>
            <person name="Lundholm N."/>
            <person name="Nishiyama T."/>
            <person name="Yang H."/>
            <person name="Hasebe M."/>
            <person name="Li S."/>
            <person name="Pierce S.K."/>
            <person name="Wang J."/>
        </authorList>
    </citation>
    <scope>NUCLEOTIDE SEQUENCE [LARGE SCALE GENOMIC DNA]</scope>
    <source>
        <strain evidence="1">EC2010</strain>
        <tissue evidence="1">Whole organism of an adult</tissue>
    </source>
</reference>
<sequence length="328" mass="36874">MKLRVHNVSDGESLAYPLPLLVGETEGSAQDGRLTVHSSTDPPDVFTEWPVVEGNFKVLVRLQPGVNTVTLRCGQDWLTITLRYDRPDFVHFVRPVYVVCSDDDGYFQGPSEEDCSAQSAAKRIAFGAEIIQTLTAEKMHEHGFGRVTLNLETDDQGCSVCHIFQSKLRLEEAYSMTGSVYELWSYFGKELMTSPLFAHKSRCKFYCFMSFTRYNLPKDSCLPKTHSDILKHTKGHTALGGGGLALFGTGNLHTWADSVSRFSQCMTNRRKMDRRKFMDDSAYRSGHYYWANYATGLGASLHELGHTFDLAHTPTGIMARGFDDLHKV</sequence>
<proteinExistence type="predicted"/>
<dbReference type="PANTHER" id="PTHR21054">
    <property type="entry name" value="ZINC METALLOPROTEINASE-RELATED"/>
    <property type="match status" value="1"/>
</dbReference>
<protein>
    <submittedName>
        <fullName evidence="1">Uncharacterized protein</fullName>
    </submittedName>
</protein>
<keyword evidence="2" id="KW-1185">Reference proteome</keyword>
<dbReference type="OrthoDB" id="74460at2759"/>
<accession>A0A433TPA7</accession>
<dbReference type="AlphaFoldDB" id="A0A433TPA7"/>
<feature type="non-terminal residue" evidence="1">
    <location>
        <position position="328"/>
    </location>
</feature>
<evidence type="ECO:0000313" key="2">
    <source>
        <dbReference type="Proteomes" id="UP000271974"/>
    </source>
</evidence>
<organism evidence="1 2">
    <name type="scientific">Elysia chlorotica</name>
    <name type="common">Eastern emerald elysia</name>
    <name type="synonym">Sea slug</name>
    <dbReference type="NCBI Taxonomy" id="188477"/>
    <lineage>
        <taxon>Eukaryota</taxon>
        <taxon>Metazoa</taxon>
        <taxon>Spiralia</taxon>
        <taxon>Lophotrochozoa</taxon>
        <taxon>Mollusca</taxon>
        <taxon>Gastropoda</taxon>
        <taxon>Heterobranchia</taxon>
        <taxon>Euthyneura</taxon>
        <taxon>Panpulmonata</taxon>
        <taxon>Sacoglossa</taxon>
        <taxon>Placobranchoidea</taxon>
        <taxon>Plakobranchidae</taxon>
        <taxon>Elysia</taxon>
    </lineage>
</organism>
<dbReference type="InterPro" id="IPR053002">
    <property type="entry name" value="Metalloproteinase_M10B"/>
</dbReference>
<dbReference type="EMBL" id="RQTK01000246">
    <property type="protein sequence ID" value="RUS83361.1"/>
    <property type="molecule type" value="Genomic_DNA"/>
</dbReference>
<evidence type="ECO:0000313" key="1">
    <source>
        <dbReference type="EMBL" id="RUS83361.1"/>
    </source>
</evidence>
<dbReference type="InterPro" id="IPR021917">
    <property type="entry name" value="Unchr_Zn-peptidase-like"/>
</dbReference>
<name>A0A433TPA7_ELYCH</name>
<dbReference type="PANTHER" id="PTHR21054:SF2">
    <property type="entry name" value="MIP04191P"/>
    <property type="match status" value="1"/>
</dbReference>
<dbReference type="Pfam" id="PF12044">
    <property type="entry name" value="Metallopep"/>
    <property type="match status" value="1"/>
</dbReference>